<proteinExistence type="predicted"/>
<keyword evidence="1" id="KW-0812">Transmembrane</keyword>
<evidence type="ECO:0000313" key="2">
    <source>
        <dbReference type="EMBL" id="ADD96372.1"/>
    </source>
</evidence>
<keyword evidence="1" id="KW-0472">Membrane</keyword>
<dbReference type="EMBL" id="GU943135">
    <property type="protein sequence ID" value="ADD96372.1"/>
    <property type="molecule type" value="Genomic_DNA"/>
</dbReference>
<name>D6PKX1_9ZZZZ</name>
<keyword evidence="1" id="KW-1133">Transmembrane helix</keyword>
<dbReference type="AlphaFoldDB" id="D6PKX1"/>
<evidence type="ECO:0000256" key="1">
    <source>
        <dbReference type="SAM" id="Phobius"/>
    </source>
</evidence>
<feature type="transmembrane region" description="Helical" evidence="1">
    <location>
        <begin position="6"/>
        <end position="29"/>
    </location>
</feature>
<accession>D6PKX1</accession>
<protein>
    <submittedName>
        <fullName evidence="2">Uncharacterized protein</fullName>
    </submittedName>
</protein>
<reference evidence="2" key="1">
    <citation type="journal article" date="2010" name="ISME J.">
        <title>Metagenome of the Mediterranean deep chlorophyll maximum studied by direct and fosmid library 454 pyrosequencing.</title>
        <authorList>
            <person name="Ghai R."/>
            <person name="Martin-Cuadrado A.B."/>
            <person name="Molto A.G."/>
            <person name="Heredia I.G."/>
            <person name="Cabrera R."/>
            <person name="Martin J."/>
            <person name="Verdu M."/>
            <person name="Deschamps P."/>
            <person name="Moreira D."/>
            <person name="Lopez-Garcia P."/>
            <person name="Mira A."/>
            <person name="Rodriguez-Valera F."/>
        </authorList>
    </citation>
    <scope>NUCLEOTIDE SEQUENCE</scope>
</reference>
<organism evidence="2">
    <name type="scientific">uncultured organism MedDCM-OCT-S09-C20</name>
    <dbReference type="NCBI Taxonomy" id="743645"/>
    <lineage>
        <taxon>unclassified sequences</taxon>
        <taxon>environmental samples</taxon>
    </lineage>
</organism>
<sequence>MQVTTNQVIAGALVVIASPIALLYAGAAFNKAESDFNNRKSEVAVLAKALPDWIEHPTCFPAMAWAELSGGPYEVTTAIRKHCK</sequence>